<accession>A0A914QPH5</accession>
<feature type="coiled-coil region" evidence="1">
    <location>
        <begin position="101"/>
        <end position="128"/>
    </location>
</feature>
<dbReference type="AlphaFoldDB" id="A0A914QPH5"/>
<sequence length="252" mass="29898">MDDFNFMQYIRPQMAMFGRFPRPPNRPHFVLPPPIQPPRERHFNAMHDGVNFGFNNGPQGFNLNVNFEPHRYRHVEAVLPQQQLAQRQADQGIVRAVDDVRNRHVREEENLERQLQILRRTEADVRRNFEQLQAFAGQRRDPGLRPRRYRMIEDDEQRQERERRRRERMQNVGRLVPNEDGVGRNIDQIGENLYNRARDADLVVPRPLRERHVTFAEPQIAPNQREYRQPPHRERHVALAGVTDASTATNCS</sequence>
<evidence type="ECO:0000313" key="3">
    <source>
        <dbReference type="WBParaSite" id="PDA_v2.g5742.t1"/>
    </source>
</evidence>
<proteinExistence type="predicted"/>
<keyword evidence="1" id="KW-0175">Coiled coil</keyword>
<dbReference type="Proteomes" id="UP000887578">
    <property type="component" value="Unplaced"/>
</dbReference>
<keyword evidence="2" id="KW-1185">Reference proteome</keyword>
<evidence type="ECO:0000313" key="2">
    <source>
        <dbReference type="Proteomes" id="UP000887578"/>
    </source>
</evidence>
<reference evidence="3" key="1">
    <citation type="submission" date="2022-11" db="UniProtKB">
        <authorList>
            <consortium name="WormBaseParasite"/>
        </authorList>
    </citation>
    <scope>IDENTIFICATION</scope>
</reference>
<name>A0A914QPH5_9BILA</name>
<protein>
    <submittedName>
        <fullName evidence="3">Uncharacterized protein</fullName>
    </submittedName>
</protein>
<organism evidence="2 3">
    <name type="scientific">Panagrolaimus davidi</name>
    <dbReference type="NCBI Taxonomy" id="227884"/>
    <lineage>
        <taxon>Eukaryota</taxon>
        <taxon>Metazoa</taxon>
        <taxon>Ecdysozoa</taxon>
        <taxon>Nematoda</taxon>
        <taxon>Chromadorea</taxon>
        <taxon>Rhabditida</taxon>
        <taxon>Tylenchina</taxon>
        <taxon>Panagrolaimomorpha</taxon>
        <taxon>Panagrolaimoidea</taxon>
        <taxon>Panagrolaimidae</taxon>
        <taxon>Panagrolaimus</taxon>
    </lineage>
</organism>
<dbReference type="WBParaSite" id="PDA_v2.g5742.t1">
    <property type="protein sequence ID" value="PDA_v2.g5742.t1"/>
    <property type="gene ID" value="PDA_v2.g5742"/>
</dbReference>
<evidence type="ECO:0000256" key="1">
    <source>
        <dbReference type="SAM" id="Coils"/>
    </source>
</evidence>